<dbReference type="SUPFAM" id="SSF50729">
    <property type="entry name" value="PH domain-like"/>
    <property type="match status" value="1"/>
</dbReference>
<evidence type="ECO:0000256" key="1">
    <source>
        <dbReference type="SAM" id="MobiDB-lite"/>
    </source>
</evidence>
<feature type="compositionally biased region" description="Basic and acidic residues" evidence="1">
    <location>
        <begin position="628"/>
        <end position="637"/>
    </location>
</feature>
<evidence type="ECO:0000259" key="2">
    <source>
        <dbReference type="Pfam" id="PF23066"/>
    </source>
</evidence>
<evidence type="ECO:0000313" key="3">
    <source>
        <dbReference type="EMBL" id="KAK2581036.1"/>
    </source>
</evidence>
<feature type="compositionally biased region" description="Acidic residues" evidence="1">
    <location>
        <begin position="652"/>
        <end position="662"/>
    </location>
</feature>
<proteinExistence type="predicted"/>
<feature type="compositionally biased region" description="Acidic residues" evidence="1">
    <location>
        <begin position="279"/>
        <end position="307"/>
    </location>
</feature>
<dbReference type="InterPro" id="IPR032675">
    <property type="entry name" value="LRR_dom_sf"/>
</dbReference>
<dbReference type="Pfam" id="PF23066">
    <property type="entry name" value="PH_21"/>
    <property type="match status" value="1"/>
</dbReference>
<dbReference type="PANTHER" id="PTHR25480">
    <property type="entry name" value="LEUCINE-RICH REPEAT-CONTAINING PROTEIN 73"/>
    <property type="match status" value="1"/>
</dbReference>
<keyword evidence="4" id="KW-1185">Reference proteome</keyword>
<feature type="compositionally biased region" description="Low complexity" evidence="1">
    <location>
        <begin position="308"/>
        <end position="317"/>
    </location>
</feature>
<protein>
    <recommendedName>
        <fullName evidence="2">C-Maf-inducing protein PH domain-containing protein</fullName>
    </recommendedName>
</protein>
<feature type="compositionally biased region" description="Low complexity" evidence="1">
    <location>
        <begin position="40"/>
        <end position="50"/>
    </location>
</feature>
<dbReference type="CDD" id="cd00821">
    <property type="entry name" value="PH"/>
    <property type="match status" value="1"/>
</dbReference>
<dbReference type="AlphaFoldDB" id="A0AAD9RJY8"/>
<comment type="caution">
    <text evidence="3">The sequence shown here is derived from an EMBL/GenBank/DDBJ whole genome shotgun (WGS) entry which is preliminary data.</text>
</comment>
<feature type="region of interest" description="Disordered" evidence="1">
    <location>
        <begin position="107"/>
        <end position="154"/>
    </location>
</feature>
<dbReference type="Proteomes" id="UP001258017">
    <property type="component" value="Unassembled WGS sequence"/>
</dbReference>
<dbReference type="SMART" id="SM00368">
    <property type="entry name" value="LRR_RI"/>
    <property type="match status" value="2"/>
</dbReference>
<feature type="compositionally biased region" description="Gly residues" evidence="1">
    <location>
        <begin position="142"/>
        <end position="154"/>
    </location>
</feature>
<reference evidence="3" key="1">
    <citation type="submission" date="2021-08" db="EMBL/GenBank/DDBJ databases">
        <authorList>
            <person name="Misof B."/>
            <person name="Oliver O."/>
            <person name="Podsiadlowski L."/>
            <person name="Donath A."/>
            <person name="Peters R."/>
            <person name="Mayer C."/>
            <person name="Rust J."/>
            <person name="Gunkel S."/>
            <person name="Lesny P."/>
            <person name="Martin S."/>
            <person name="Oeyen J.P."/>
            <person name="Petersen M."/>
            <person name="Panagiotis P."/>
            <person name="Wilbrandt J."/>
            <person name="Tanja T."/>
        </authorList>
    </citation>
    <scope>NUCLEOTIDE SEQUENCE</scope>
    <source>
        <strain evidence="3">GBR_01_08_01A</strain>
        <tissue evidence="3">Thorax + abdomen</tissue>
    </source>
</reference>
<feature type="domain" description="C-Maf-inducing protein PH" evidence="2">
    <location>
        <begin position="461"/>
        <end position="581"/>
    </location>
</feature>
<evidence type="ECO:0000313" key="4">
    <source>
        <dbReference type="Proteomes" id="UP001258017"/>
    </source>
</evidence>
<feature type="compositionally biased region" description="Low complexity" evidence="1">
    <location>
        <begin position="112"/>
        <end position="124"/>
    </location>
</feature>
<gene>
    <name evidence="3" type="ORF">KPH14_006083</name>
</gene>
<dbReference type="EMBL" id="JAIFRP010000045">
    <property type="protein sequence ID" value="KAK2581036.1"/>
    <property type="molecule type" value="Genomic_DNA"/>
</dbReference>
<feature type="region of interest" description="Disordered" evidence="1">
    <location>
        <begin position="628"/>
        <end position="674"/>
    </location>
</feature>
<dbReference type="InterPro" id="IPR056429">
    <property type="entry name" value="PH_CMIP"/>
</dbReference>
<sequence length="1146" mass="122662">MFCFQSPFARASRGIVPGSSLGAKTKNARAEASSKRRGSEATSEGSGSSSIRYIDQEPSISEGSSTDTLPGIRIDYLDVEPLSPGARDSLTSPSGLTVVLNGIDSDDRRLSSRASPASCSPPSSGNGNTSINVGSNVNANGNGNGNGNANAGGGRWRKKLLLRLRASDSSDSSNAEISSSASASASTSASVSASASASTSSSPGSDRTAAVTGETPDDLATGCSSSLVDEGKAARAVVAEGEEEEERRPSARAFLAPNDINDGASGRSTSEDLLSLENGFDDGSVDEEEDYAEEYEEEDYVEEENATEEASSLPSSPAAASTVALASTSTVPYYDFLSVSATTMRQETTSTSSPQLSDVVDTDAAAANVIGVIPSSRSSSVDSPAGDARAICAEGTASRLDSLKSSVGDTLQVPASLPAARSCPNLERQSTPRSSIGVSVLPSIPIIATTPTHAPAPLGPRFKPLEEGDIQVCYFNHTRTLVRKILSSKFLRRWETHHLYLNDACLSSKTATGFLQQPIPYSSMSEVRKYAVARWDPTYKNCLSIVLPDGSLLLQANNAYTRDQWYHSILWKKSIFKYQHLASMSAQEDVILRELRSMVDFALWTPLQDERVAGAPLEAVARLLEESREPTARKTELEQAETGTESKREGGNECEVEDEEEENKGSSGSGEERSWAESVLAVAAPLLERAAPPASLARALARLAQQHPRSPLVAALAPAVTRCLKHTVDFGKAPDMRKLLQVFVAALYEGNDGYDSGGCGGGERAIREYIGSVHGPGSDCPHPRVLPNLVSVCVAAIFHRFEVVNRGWSGIGSGSEDKSSMVPPLDCYLLVLNVASEYADWRPGLAGLLQPVPFPEEALAVKEVQRSIIGCAIRRLAEDPRCTVHRVLLPVREPRPGWIHIAAPSSPACPDQGELFGEMLTTLLACCCRRKRFIGSLMKQAGDDCILLAVRGCDAAQEALCLMLEWRLLPNEEARLQIVNALESTTSGKTRYAALCQRQRNLQELQQKGGPRKLTLPVRATDADVALLLGGRALGNLECLSLAFTSVTSACAEQLIKLPALRYLNLWATQFGDAGLQMISEHLQKLQVLNLCETPVSDKGISTLASLTSLRKLNLNSTKLSAQTFESLKKRLPALQEFDVRYTEAW</sequence>
<feature type="compositionally biased region" description="Polar residues" evidence="1">
    <location>
        <begin position="58"/>
        <end position="68"/>
    </location>
</feature>
<accession>A0AAD9RJY8</accession>
<dbReference type="Gene3D" id="3.80.10.10">
    <property type="entry name" value="Ribonuclease Inhibitor"/>
    <property type="match status" value="1"/>
</dbReference>
<feature type="region of interest" description="Disordered" evidence="1">
    <location>
        <begin position="12"/>
        <end position="72"/>
    </location>
</feature>
<organism evidence="3 4">
    <name type="scientific">Odynerus spinipes</name>
    <dbReference type="NCBI Taxonomy" id="1348599"/>
    <lineage>
        <taxon>Eukaryota</taxon>
        <taxon>Metazoa</taxon>
        <taxon>Ecdysozoa</taxon>
        <taxon>Arthropoda</taxon>
        <taxon>Hexapoda</taxon>
        <taxon>Insecta</taxon>
        <taxon>Pterygota</taxon>
        <taxon>Neoptera</taxon>
        <taxon>Endopterygota</taxon>
        <taxon>Hymenoptera</taxon>
        <taxon>Apocrita</taxon>
        <taxon>Aculeata</taxon>
        <taxon>Vespoidea</taxon>
        <taxon>Vespidae</taxon>
        <taxon>Eumeninae</taxon>
        <taxon>Odynerus</taxon>
    </lineage>
</organism>
<dbReference type="SUPFAM" id="SSF52047">
    <property type="entry name" value="RNI-like"/>
    <property type="match status" value="1"/>
</dbReference>
<name>A0AAD9RJY8_9HYME</name>
<reference evidence="3" key="2">
    <citation type="journal article" date="2023" name="Commun. Biol.">
        <title>Intrasexual cuticular hydrocarbon dimorphism in a wasp sheds light on hydrocarbon biosynthesis genes in Hymenoptera.</title>
        <authorList>
            <person name="Moris V.C."/>
            <person name="Podsiadlowski L."/>
            <person name="Martin S."/>
            <person name="Oeyen J.P."/>
            <person name="Donath A."/>
            <person name="Petersen M."/>
            <person name="Wilbrandt J."/>
            <person name="Misof B."/>
            <person name="Liedtke D."/>
            <person name="Thamm M."/>
            <person name="Scheiner R."/>
            <person name="Schmitt T."/>
            <person name="Niehuis O."/>
        </authorList>
    </citation>
    <scope>NUCLEOTIDE SEQUENCE</scope>
    <source>
        <strain evidence="3">GBR_01_08_01A</strain>
    </source>
</reference>
<feature type="compositionally biased region" description="Basic and acidic residues" evidence="1">
    <location>
        <begin position="28"/>
        <end position="39"/>
    </location>
</feature>
<feature type="region of interest" description="Disordered" evidence="1">
    <location>
        <begin position="167"/>
        <end position="317"/>
    </location>
</feature>
<feature type="compositionally biased region" description="Low complexity" evidence="1">
    <location>
        <begin position="132"/>
        <end position="141"/>
    </location>
</feature>
<feature type="compositionally biased region" description="Low complexity" evidence="1">
    <location>
        <begin position="167"/>
        <end position="209"/>
    </location>
</feature>
<dbReference type="PANTHER" id="PTHR25480:SF0">
    <property type="entry name" value="C-MAF-INDUCING PROTEIN"/>
    <property type="match status" value="1"/>
</dbReference>
<dbReference type="InterPro" id="IPR052813">
    <property type="entry name" value="CMIP"/>
</dbReference>